<dbReference type="EMBL" id="JXSQ01000016">
    <property type="protein sequence ID" value="KIP52065.1"/>
    <property type="molecule type" value="Genomic_DNA"/>
</dbReference>
<dbReference type="Pfam" id="PF07302">
    <property type="entry name" value="AroM"/>
    <property type="match status" value="1"/>
</dbReference>
<proteinExistence type="predicted"/>
<evidence type="ECO:0008006" key="3">
    <source>
        <dbReference type="Google" id="ProtNLM"/>
    </source>
</evidence>
<dbReference type="Proteomes" id="UP000032120">
    <property type="component" value="Unassembled WGS sequence"/>
</dbReference>
<keyword evidence="2" id="KW-1185">Reference proteome</keyword>
<dbReference type="RefSeq" id="WP_042544609.1">
    <property type="nucleotide sequence ID" value="NZ_JXSQ01000016.1"/>
</dbReference>
<gene>
    <name evidence="1" type="ORF">SD72_11520</name>
</gene>
<name>A0A0D0H4N4_9MICO</name>
<protein>
    <recommendedName>
        <fullName evidence="3">AroM protein</fullName>
    </recommendedName>
</protein>
<evidence type="ECO:0000313" key="2">
    <source>
        <dbReference type="Proteomes" id="UP000032120"/>
    </source>
</evidence>
<dbReference type="AlphaFoldDB" id="A0A0D0H4N4"/>
<dbReference type="OrthoDB" id="9798683at2"/>
<comment type="caution">
    <text evidence="1">The sequence shown here is derived from an EMBL/GenBank/DDBJ whole genome shotgun (WGS) entry which is preliminary data.</text>
</comment>
<sequence length="224" mass="23346">MRRKTLALVTIGQSPRVDVTPDILPFVGDAHVIEEGALDELSAPGIAELAPRDGEGVLVSRLRDGGHAVLSEERLHPLVETAVARAVTRGADAVLIICTGSIAGIEAAVPVYMAESLAHGAMAALVGQTPLTVVAPEPEQAAGIGGRWAKRLGREVRVVTCDPYTAATADFAALGMQLADAPPAWVFLDCIGYSEAMADAMRQHLDTPVFTARALAARLVVAAL</sequence>
<evidence type="ECO:0000313" key="1">
    <source>
        <dbReference type="EMBL" id="KIP52065.1"/>
    </source>
</evidence>
<reference evidence="1 2" key="1">
    <citation type="submission" date="2015-01" db="EMBL/GenBank/DDBJ databases">
        <title>Draft genome sequence of Leucobacter komagatae strain VKM ST2845.</title>
        <authorList>
            <person name="Karlyshev A.V."/>
            <person name="Kudryashova E.B."/>
        </authorList>
    </citation>
    <scope>NUCLEOTIDE SEQUENCE [LARGE SCALE GENOMIC DNA]</scope>
    <source>
        <strain evidence="1 2">VKM ST2845</strain>
    </source>
</reference>
<organism evidence="1 2">
    <name type="scientific">Leucobacter komagatae</name>
    <dbReference type="NCBI Taxonomy" id="55969"/>
    <lineage>
        <taxon>Bacteria</taxon>
        <taxon>Bacillati</taxon>
        <taxon>Actinomycetota</taxon>
        <taxon>Actinomycetes</taxon>
        <taxon>Micrococcales</taxon>
        <taxon>Microbacteriaceae</taxon>
        <taxon>Leucobacter</taxon>
    </lineage>
</organism>
<dbReference type="InterPro" id="IPR010843">
    <property type="entry name" value="Uncharacterised_AroM"/>
</dbReference>
<accession>A0A0D0H4N4</accession>